<organism evidence="1">
    <name type="scientific">hydrothermal vent metagenome</name>
    <dbReference type="NCBI Taxonomy" id="652676"/>
    <lineage>
        <taxon>unclassified sequences</taxon>
        <taxon>metagenomes</taxon>
        <taxon>ecological metagenomes</taxon>
    </lineage>
</organism>
<evidence type="ECO:0000313" key="1">
    <source>
        <dbReference type="EMBL" id="VAX20047.1"/>
    </source>
</evidence>
<accession>A0A3B1CTP2</accession>
<gene>
    <name evidence="1" type="ORF">MNBD_NITROSPINAE02-1392</name>
</gene>
<protein>
    <recommendedName>
        <fullName evidence="2">Alginate export domain-containing protein</fullName>
    </recommendedName>
</protein>
<name>A0A3B1CTP2_9ZZZZ</name>
<sequence>MRLKKQITLAMALTMALASAYRAYAEMHGAITGSYYNHDDDIDSYNFTFTRLRLKLDVNDFMGENVSLRLRGSTRSVGGNDYNSTIPNNRIDTVKLTINKIFSIIDVQIGRQTMRDIPGARVDGAQLRVNLGKNFGVGTFGGAAPDPYDDSFNRAYSTTGVYGFYRSLLNGLSFGYVTSRFNNAEDLSYFGGSGYATASPELRFYGALRMDHNVDEDSYDLTNLFLSANFRPNRKAKFNFSYNEYRAVKRYQSMEYDLNFELQKTMRLSADFRVTNSARIYGRVDSRTRESDGASAMLLLLGIKQTELFDRFFYHISVRSINYFTADIMQFQTALGVETDDNLTAEVSAIYITNKQQDTPIEMNQWVMGASVDWVSESRLFVSGKIEWSNESYVDVESVYVAKEADEFGSMTYFLMMGYYF</sequence>
<dbReference type="AlphaFoldDB" id="A0A3B1CTP2"/>
<evidence type="ECO:0008006" key="2">
    <source>
        <dbReference type="Google" id="ProtNLM"/>
    </source>
</evidence>
<dbReference type="EMBL" id="UOGE01000050">
    <property type="protein sequence ID" value="VAX20047.1"/>
    <property type="molecule type" value="Genomic_DNA"/>
</dbReference>
<reference evidence="1" key="1">
    <citation type="submission" date="2018-06" db="EMBL/GenBank/DDBJ databases">
        <authorList>
            <person name="Zhirakovskaya E."/>
        </authorList>
    </citation>
    <scope>NUCLEOTIDE SEQUENCE</scope>
</reference>
<proteinExistence type="predicted"/>